<evidence type="ECO:0000313" key="3">
    <source>
        <dbReference type="Proteomes" id="UP001209540"/>
    </source>
</evidence>
<dbReference type="EMBL" id="JAIXMP010000011">
    <property type="protein sequence ID" value="KAI9265238.1"/>
    <property type="molecule type" value="Genomic_DNA"/>
</dbReference>
<gene>
    <name evidence="2" type="ORF">BDA99DRAFT_508101</name>
</gene>
<dbReference type="InterPro" id="IPR006553">
    <property type="entry name" value="Leu-rich_rpt_Cys-con_subtyp"/>
</dbReference>
<dbReference type="SMART" id="SM00367">
    <property type="entry name" value="LRR_CC"/>
    <property type="match status" value="2"/>
</dbReference>
<dbReference type="SUPFAM" id="SSF52047">
    <property type="entry name" value="RNI-like"/>
    <property type="match status" value="2"/>
</dbReference>
<dbReference type="InterPro" id="IPR011990">
    <property type="entry name" value="TPR-like_helical_dom_sf"/>
</dbReference>
<dbReference type="GO" id="GO:0019005">
    <property type="term" value="C:SCF ubiquitin ligase complex"/>
    <property type="evidence" value="ECO:0007669"/>
    <property type="project" value="TreeGrafter"/>
</dbReference>
<dbReference type="InterPro" id="IPR036047">
    <property type="entry name" value="F-box-like_dom_sf"/>
</dbReference>
<accession>A0AAD5PGQ7</accession>
<dbReference type="SUPFAM" id="SSF48452">
    <property type="entry name" value="TPR-like"/>
    <property type="match status" value="1"/>
</dbReference>
<dbReference type="Gene3D" id="3.80.10.10">
    <property type="entry name" value="Ribonuclease Inhibitor"/>
    <property type="match status" value="1"/>
</dbReference>
<protein>
    <recommendedName>
        <fullName evidence="4">F-box domain-containing protein</fullName>
    </recommendedName>
</protein>
<sequence>MLDPLLPDTTKFSLTDPILFRTLIQSLDQQDYHQVIDHATNAIDQVIQSQLLILHDIRAYAYSMVGQFDSAFQDTTHMMTYGEKYALGYQRIGNLYSMGGRYQDAINIYDQGLRAISMTTKKDKEDEEKEQQQQQKGKEEEKKVLIQAKEQLTEIIMKKHQSTDFMTALPAEIVYLIITHLSESAKMTCLQVSRLWRQRTLECIAVWKSITMKVGSLPEYSQLLEVVPVIGQHVELLQINFPMSIPYIDALNSLKEGHFNRLKSLTMSASADCHLDAHMDLISDALWQVKDTLTNIRFIDHGNNSKTLLLANLLLASSKITDLGYKTNGYLSDVLGDTSMLIGNISNKFTTTNLSLVNLELTAASIQQQEIASLLPHLPHLRRLVLFGCKSLNFKFIEQTLPQLQIFAHDARSRIPELKELKPISTLINVNNDENNTNNGTVSTTTEENGDGVIVPTTTTTTSGLRILYANDGNAPGLSAHKLFLIVHKHMSTIETIYAKFAPIYRGEQEALFVLYPNLRFDNIKRLSFWAYDGIDDWIMGGIRYTTTLHYLSLANVENLGKVVDVLMKLPTLETLRLSYVRTTQYSASLAQLFEKYAQNYSHSDTTHNEKGNTCTASSRSLKRISLRFCDEVTDQVLLALSNIPTLESLVIQSLSRVSTHAINTLLAKVSHHLTIFDASSMDKVGDDTMNVLGDMTKLTDIYLNSLNNVSDEGIRSLMHRMNHPVSTISIRSCPSVSTEMIRVAKYKLKNPRSSSSG</sequence>
<reference evidence="2" key="2">
    <citation type="submission" date="2023-02" db="EMBL/GenBank/DDBJ databases">
        <authorList>
            <consortium name="DOE Joint Genome Institute"/>
            <person name="Mondo S.J."/>
            <person name="Chang Y."/>
            <person name="Wang Y."/>
            <person name="Ahrendt S."/>
            <person name="Andreopoulos W."/>
            <person name="Barry K."/>
            <person name="Beard J."/>
            <person name="Benny G.L."/>
            <person name="Blankenship S."/>
            <person name="Bonito G."/>
            <person name="Cuomo C."/>
            <person name="Desiro A."/>
            <person name="Gervers K.A."/>
            <person name="Hundley H."/>
            <person name="Kuo A."/>
            <person name="LaButti K."/>
            <person name="Lang B.F."/>
            <person name="Lipzen A."/>
            <person name="O'Donnell K."/>
            <person name="Pangilinan J."/>
            <person name="Reynolds N."/>
            <person name="Sandor L."/>
            <person name="Smith M.W."/>
            <person name="Tsang A."/>
            <person name="Grigoriev I.V."/>
            <person name="Stajich J.E."/>
            <person name="Spatafora J.W."/>
        </authorList>
    </citation>
    <scope>NUCLEOTIDE SEQUENCE</scope>
    <source>
        <strain evidence="2">RSA 2281</strain>
    </source>
</reference>
<dbReference type="PANTHER" id="PTHR13318">
    <property type="entry name" value="PARTNER OF PAIRED, ISOFORM B-RELATED"/>
    <property type="match status" value="1"/>
</dbReference>
<evidence type="ECO:0000256" key="1">
    <source>
        <dbReference type="SAM" id="MobiDB-lite"/>
    </source>
</evidence>
<reference evidence="2" key="1">
    <citation type="journal article" date="2022" name="IScience">
        <title>Evolution of zygomycete secretomes and the origins of terrestrial fungal ecologies.</title>
        <authorList>
            <person name="Chang Y."/>
            <person name="Wang Y."/>
            <person name="Mondo S."/>
            <person name="Ahrendt S."/>
            <person name="Andreopoulos W."/>
            <person name="Barry K."/>
            <person name="Beard J."/>
            <person name="Benny G.L."/>
            <person name="Blankenship S."/>
            <person name="Bonito G."/>
            <person name="Cuomo C."/>
            <person name="Desiro A."/>
            <person name="Gervers K.A."/>
            <person name="Hundley H."/>
            <person name="Kuo A."/>
            <person name="LaButti K."/>
            <person name="Lang B.F."/>
            <person name="Lipzen A."/>
            <person name="O'Donnell K."/>
            <person name="Pangilinan J."/>
            <person name="Reynolds N."/>
            <person name="Sandor L."/>
            <person name="Smith M.E."/>
            <person name="Tsang A."/>
            <person name="Grigoriev I.V."/>
            <person name="Stajich J.E."/>
            <person name="Spatafora J.W."/>
        </authorList>
    </citation>
    <scope>NUCLEOTIDE SEQUENCE</scope>
    <source>
        <strain evidence="2">RSA 2281</strain>
    </source>
</reference>
<feature type="region of interest" description="Disordered" evidence="1">
    <location>
        <begin position="120"/>
        <end position="141"/>
    </location>
</feature>
<dbReference type="Proteomes" id="UP001209540">
    <property type="component" value="Unassembled WGS sequence"/>
</dbReference>
<dbReference type="GO" id="GO:0031146">
    <property type="term" value="P:SCF-dependent proteasomal ubiquitin-dependent protein catabolic process"/>
    <property type="evidence" value="ECO:0007669"/>
    <property type="project" value="TreeGrafter"/>
</dbReference>
<dbReference type="SUPFAM" id="SSF81383">
    <property type="entry name" value="F-box domain"/>
    <property type="match status" value="1"/>
</dbReference>
<evidence type="ECO:0008006" key="4">
    <source>
        <dbReference type="Google" id="ProtNLM"/>
    </source>
</evidence>
<comment type="caution">
    <text evidence="2">The sequence shown here is derived from an EMBL/GenBank/DDBJ whole genome shotgun (WGS) entry which is preliminary data.</text>
</comment>
<organism evidence="2 3">
    <name type="scientific">Phascolomyces articulosus</name>
    <dbReference type="NCBI Taxonomy" id="60185"/>
    <lineage>
        <taxon>Eukaryota</taxon>
        <taxon>Fungi</taxon>
        <taxon>Fungi incertae sedis</taxon>
        <taxon>Mucoromycota</taxon>
        <taxon>Mucoromycotina</taxon>
        <taxon>Mucoromycetes</taxon>
        <taxon>Mucorales</taxon>
        <taxon>Lichtheimiaceae</taxon>
        <taxon>Phascolomyces</taxon>
    </lineage>
</organism>
<proteinExistence type="predicted"/>
<feature type="compositionally biased region" description="Low complexity" evidence="1">
    <location>
        <begin position="435"/>
        <end position="447"/>
    </location>
</feature>
<dbReference type="AlphaFoldDB" id="A0AAD5PGQ7"/>
<dbReference type="Gene3D" id="1.25.40.10">
    <property type="entry name" value="Tetratricopeptide repeat domain"/>
    <property type="match status" value="1"/>
</dbReference>
<evidence type="ECO:0000313" key="2">
    <source>
        <dbReference type="EMBL" id="KAI9265238.1"/>
    </source>
</evidence>
<keyword evidence="3" id="KW-1185">Reference proteome</keyword>
<name>A0AAD5PGQ7_9FUNG</name>
<feature type="region of interest" description="Disordered" evidence="1">
    <location>
        <begin position="435"/>
        <end position="455"/>
    </location>
</feature>
<dbReference type="InterPro" id="IPR032675">
    <property type="entry name" value="LRR_dom_sf"/>
</dbReference>
<dbReference type="Gene3D" id="1.20.1280.50">
    <property type="match status" value="1"/>
</dbReference>